<feature type="signal peptide" evidence="2">
    <location>
        <begin position="1"/>
        <end position="24"/>
    </location>
</feature>
<keyword evidence="4" id="KW-1185">Reference proteome</keyword>
<gene>
    <name evidence="3" type="ORF">SAMN02745213_01341</name>
</gene>
<feature type="compositionally biased region" description="Basic and acidic residues" evidence="1">
    <location>
        <begin position="259"/>
        <end position="269"/>
    </location>
</feature>
<evidence type="ECO:0000256" key="2">
    <source>
        <dbReference type="SAM" id="SignalP"/>
    </source>
</evidence>
<feature type="chain" id="PRO_5010578158" evidence="2">
    <location>
        <begin position="25"/>
        <end position="316"/>
    </location>
</feature>
<dbReference type="Proteomes" id="UP000242432">
    <property type="component" value="Unassembled WGS sequence"/>
</dbReference>
<keyword evidence="2" id="KW-0732">Signal</keyword>
<sequence>MTFRSRFFKSILLLPALCMTPSYAAMQSGWELSTSYIWRLADDSDYVFTKGSPAKILQMDRTIRHRQAVLNVVQSLTKKFTFRVGCMYQSQTPALGLDLTTLDIGIRDLERGFVYARVIVDNGQEYSLRGEIIPPARIIFAPLTAAQEKKLSDLFLQLSEGGSLKFAVLQGENTDPRVYKIPLEGFFDISKTVLDDCRNLSSLAKDHRGPVALLPDYISKEPKGLAPKDYSVKPKKGSDGLTPEPDVPEDTIDPVSEPQTKEAEPEIKPFEPGGGAASIGEDGKPIMATEEKTEESNLGTAKSMQIGDDGKPVEQQ</sequence>
<accession>A0A1T4VEK7</accession>
<feature type="region of interest" description="Disordered" evidence="1">
    <location>
        <begin position="224"/>
        <end position="316"/>
    </location>
</feature>
<reference evidence="4" key="1">
    <citation type="submission" date="2017-02" db="EMBL/GenBank/DDBJ databases">
        <authorList>
            <person name="Varghese N."/>
            <person name="Submissions S."/>
        </authorList>
    </citation>
    <scope>NUCLEOTIDE SEQUENCE [LARGE SCALE GENOMIC DNA]</scope>
    <source>
        <strain evidence="4">DSM 3072</strain>
    </source>
</reference>
<organism evidence="3 4">
    <name type="scientific">Succinivibrio dextrinosolvens DSM 3072</name>
    <dbReference type="NCBI Taxonomy" id="1123324"/>
    <lineage>
        <taxon>Bacteria</taxon>
        <taxon>Pseudomonadati</taxon>
        <taxon>Pseudomonadota</taxon>
        <taxon>Gammaproteobacteria</taxon>
        <taxon>Aeromonadales</taxon>
        <taxon>Succinivibrionaceae</taxon>
        <taxon>Succinivibrio</taxon>
    </lineage>
</organism>
<dbReference type="AlphaFoldDB" id="A0A1T4VEK7"/>
<proteinExistence type="predicted"/>
<evidence type="ECO:0000256" key="1">
    <source>
        <dbReference type="SAM" id="MobiDB-lite"/>
    </source>
</evidence>
<feature type="compositionally biased region" description="Basic and acidic residues" evidence="1">
    <location>
        <begin position="281"/>
        <end position="295"/>
    </location>
</feature>
<evidence type="ECO:0000313" key="4">
    <source>
        <dbReference type="Proteomes" id="UP000242432"/>
    </source>
</evidence>
<name>A0A1T4VEK7_9GAMM</name>
<protein>
    <submittedName>
        <fullName evidence="3">Uncharacterized protein</fullName>
    </submittedName>
</protein>
<dbReference type="EMBL" id="FUXX01000020">
    <property type="protein sequence ID" value="SKA62961.1"/>
    <property type="molecule type" value="Genomic_DNA"/>
</dbReference>
<evidence type="ECO:0000313" key="3">
    <source>
        <dbReference type="EMBL" id="SKA62961.1"/>
    </source>
</evidence>